<evidence type="ECO:0000313" key="4">
    <source>
        <dbReference type="EMBL" id="RJF96410.1"/>
    </source>
</evidence>
<evidence type="ECO:0000256" key="2">
    <source>
        <dbReference type="PROSITE-ProRule" id="PRU00335"/>
    </source>
</evidence>
<dbReference type="InterPro" id="IPR036271">
    <property type="entry name" value="Tet_transcr_reg_TetR-rel_C_sf"/>
</dbReference>
<sequence length="244" mass="27351">MAARAKFRCVEDPTMTVHVLPHSLSSQTGKATARGRGQARAIILDVVDRLLCERGAETLSMELVAQEAGIVRRTVYNHFGSTGELFRISRKRLLAAIAPLAPNEVPVDIPPVAALTIFARRAIQLFTDPRQIELMLSIVRDGRSHPWLAAAYDREIQTPMRSALERYFSIARRAGLFDHDPRRASYQLLWTLDAAAMSLSIFQEADASRALDEHGERRVRAFVMQHYGREEAQFFGPGDARRVG</sequence>
<dbReference type="SUPFAM" id="SSF46689">
    <property type="entry name" value="Homeodomain-like"/>
    <property type="match status" value="1"/>
</dbReference>
<proteinExistence type="predicted"/>
<dbReference type="GO" id="GO:0003700">
    <property type="term" value="F:DNA-binding transcription factor activity"/>
    <property type="evidence" value="ECO:0007669"/>
    <property type="project" value="TreeGrafter"/>
</dbReference>
<feature type="domain" description="HTH tetR-type" evidence="3">
    <location>
        <begin position="37"/>
        <end position="97"/>
    </location>
</feature>
<dbReference type="InterPro" id="IPR039536">
    <property type="entry name" value="TetR_C_Proteobacteria"/>
</dbReference>
<dbReference type="InterPro" id="IPR009057">
    <property type="entry name" value="Homeodomain-like_sf"/>
</dbReference>
<gene>
    <name evidence="4" type="ORF">D3876_00210</name>
</gene>
<evidence type="ECO:0000256" key="1">
    <source>
        <dbReference type="ARBA" id="ARBA00023125"/>
    </source>
</evidence>
<comment type="caution">
    <text evidence="4">The sequence shown here is derived from an EMBL/GenBank/DDBJ whole genome shotgun (WGS) entry which is preliminary data.</text>
</comment>
<protein>
    <submittedName>
        <fullName evidence="4">TetR/AcrR family transcriptional regulator</fullName>
    </submittedName>
</protein>
<dbReference type="SUPFAM" id="SSF48498">
    <property type="entry name" value="Tetracyclin repressor-like, C-terminal domain"/>
    <property type="match status" value="1"/>
</dbReference>
<dbReference type="GO" id="GO:0000976">
    <property type="term" value="F:transcription cis-regulatory region binding"/>
    <property type="evidence" value="ECO:0007669"/>
    <property type="project" value="TreeGrafter"/>
</dbReference>
<dbReference type="PANTHER" id="PTHR30055">
    <property type="entry name" value="HTH-TYPE TRANSCRIPTIONAL REGULATOR RUTR"/>
    <property type="match status" value="1"/>
</dbReference>
<evidence type="ECO:0000259" key="3">
    <source>
        <dbReference type="PROSITE" id="PS50977"/>
    </source>
</evidence>
<dbReference type="Pfam" id="PF14246">
    <property type="entry name" value="TetR_C_7"/>
    <property type="match status" value="1"/>
</dbReference>
<dbReference type="PANTHER" id="PTHR30055:SF146">
    <property type="entry name" value="HTH-TYPE TRANSCRIPTIONAL DUAL REGULATOR CECR"/>
    <property type="match status" value="1"/>
</dbReference>
<keyword evidence="1 2" id="KW-0238">DNA-binding</keyword>
<dbReference type="PRINTS" id="PR00455">
    <property type="entry name" value="HTHTETR"/>
</dbReference>
<evidence type="ECO:0000313" key="5">
    <source>
        <dbReference type="Proteomes" id="UP000286100"/>
    </source>
</evidence>
<dbReference type="Pfam" id="PF00440">
    <property type="entry name" value="TetR_N"/>
    <property type="match status" value="1"/>
</dbReference>
<organism evidence="4 5">
    <name type="scientific">Sphingomonas cavernae</name>
    <dbReference type="NCBI Taxonomy" id="2320861"/>
    <lineage>
        <taxon>Bacteria</taxon>
        <taxon>Pseudomonadati</taxon>
        <taxon>Pseudomonadota</taxon>
        <taxon>Alphaproteobacteria</taxon>
        <taxon>Sphingomonadales</taxon>
        <taxon>Sphingomonadaceae</taxon>
        <taxon>Sphingomonas</taxon>
    </lineage>
</organism>
<name>A0A418WUN6_9SPHN</name>
<dbReference type="Gene3D" id="1.10.357.10">
    <property type="entry name" value="Tetracycline Repressor, domain 2"/>
    <property type="match status" value="1"/>
</dbReference>
<dbReference type="InterPro" id="IPR001647">
    <property type="entry name" value="HTH_TetR"/>
</dbReference>
<dbReference type="PROSITE" id="PS50977">
    <property type="entry name" value="HTH_TETR_2"/>
    <property type="match status" value="1"/>
</dbReference>
<dbReference type="AlphaFoldDB" id="A0A418WUN6"/>
<reference evidence="4 5" key="1">
    <citation type="submission" date="2018-09" db="EMBL/GenBank/DDBJ databases">
        <authorList>
            <person name="Zhu H."/>
        </authorList>
    </citation>
    <scope>NUCLEOTIDE SEQUENCE [LARGE SCALE GENOMIC DNA]</scope>
    <source>
        <strain evidence="4 5">K2R01-6</strain>
    </source>
</reference>
<keyword evidence="5" id="KW-1185">Reference proteome</keyword>
<dbReference type="InterPro" id="IPR050109">
    <property type="entry name" value="HTH-type_TetR-like_transc_reg"/>
</dbReference>
<feature type="DNA-binding region" description="H-T-H motif" evidence="2">
    <location>
        <begin position="60"/>
        <end position="79"/>
    </location>
</feature>
<dbReference type="Proteomes" id="UP000286100">
    <property type="component" value="Unassembled WGS sequence"/>
</dbReference>
<dbReference type="OrthoDB" id="9811084at2"/>
<dbReference type="EMBL" id="QYUM01000001">
    <property type="protein sequence ID" value="RJF96410.1"/>
    <property type="molecule type" value="Genomic_DNA"/>
</dbReference>
<accession>A0A418WUN6</accession>